<keyword evidence="1" id="KW-1133">Transmembrane helix</keyword>
<evidence type="ECO:0000256" key="2">
    <source>
        <dbReference type="SAM" id="SignalP"/>
    </source>
</evidence>
<dbReference type="EMBL" id="MHVR01000005">
    <property type="protein sequence ID" value="OHA96620.1"/>
    <property type="molecule type" value="Genomic_DNA"/>
</dbReference>
<name>A0A1G2TH49_9BACT</name>
<evidence type="ECO:0000313" key="3">
    <source>
        <dbReference type="EMBL" id="OHA96620.1"/>
    </source>
</evidence>
<keyword evidence="1" id="KW-0812">Transmembrane</keyword>
<accession>A0A1G2TH49</accession>
<reference evidence="3 4" key="1">
    <citation type="journal article" date="2016" name="Nat. Commun.">
        <title>Thousands of microbial genomes shed light on interconnected biogeochemical processes in an aquifer system.</title>
        <authorList>
            <person name="Anantharaman K."/>
            <person name="Brown C.T."/>
            <person name="Hug L.A."/>
            <person name="Sharon I."/>
            <person name="Castelle C.J."/>
            <person name="Probst A.J."/>
            <person name="Thomas B.C."/>
            <person name="Singh A."/>
            <person name="Wilkins M.J."/>
            <person name="Karaoz U."/>
            <person name="Brodie E.L."/>
            <person name="Williams K.H."/>
            <person name="Hubbard S.S."/>
            <person name="Banfield J.F."/>
        </authorList>
    </citation>
    <scope>NUCLEOTIDE SEQUENCE [LARGE SCALE GENOMIC DNA]</scope>
</reference>
<dbReference type="Proteomes" id="UP000178175">
    <property type="component" value="Unassembled WGS sequence"/>
</dbReference>
<sequence length="255" mass="28679">MNIFIKTFTVIFLLLPASVFATTAVVEINTDDQNINALEGTLILPESANVREIQTGNSVILIWIEKPHQIENIISFAGITPGGFSGIYPVFTIHGVFTKEDIEQIRFESVLALKNDGTGKNTPVNMSLSLVAFKADAELPEEFTPTIATDPNIFDGKHFLVFATQDKNSGIDRYEVREGRWGWFKEAESPHLLKYQRLDRDVYVKAIDNTGNERMVIVSARAYGAWLESYGLFAILIMIVFVALTYNIKRYGYDL</sequence>
<protein>
    <recommendedName>
        <fullName evidence="5">ResB-like domain-containing protein</fullName>
    </recommendedName>
</protein>
<dbReference type="AlphaFoldDB" id="A0A1G2TH49"/>
<evidence type="ECO:0008006" key="5">
    <source>
        <dbReference type="Google" id="ProtNLM"/>
    </source>
</evidence>
<gene>
    <name evidence="3" type="ORF">A3C70_01790</name>
</gene>
<feature type="chain" id="PRO_5009584571" description="ResB-like domain-containing protein" evidence="2">
    <location>
        <begin position="22"/>
        <end position="255"/>
    </location>
</feature>
<comment type="caution">
    <text evidence="3">The sequence shown here is derived from an EMBL/GenBank/DDBJ whole genome shotgun (WGS) entry which is preliminary data.</text>
</comment>
<organism evidence="3 4">
    <name type="scientific">Candidatus Zambryskibacteria bacterium RIFCSPHIGHO2_02_FULL_43_14</name>
    <dbReference type="NCBI Taxonomy" id="1802748"/>
    <lineage>
        <taxon>Bacteria</taxon>
        <taxon>Candidatus Zambryskiibacteriota</taxon>
    </lineage>
</organism>
<keyword evidence="2" id="KW-0732">Signal</keyword>
<proteinExistence type="predicted"/>
<feature type="signal peptide" evidence="2">
    <location>
        <begin position="1"/>
        <end position="21"/>
    </location>
</feature>
<evidence type="ECO:0000313" key="4">
    <source>
        <dbReference type="Proteomes" id="UP000178175"/>
    </source>
</evidence>
<evidence type="ECO:0000256" key="1">
    <source>
        <dbReference type="SAM" id="Phobius"/>
    </source>
</evidence>
<feature type="transmembrane region" description="Helical" evidence="1">
    <location>
        <begin position="223"/>
        <end position="246"/>
    </location>
</feature>
<keyword evidence="1" id="KW-0472">Membrane</keyword>